<name>A0AAW0F515_9TRYP</name>
<evidence type="ECO:0000256" key="6">
    <source>
        <dbReference type="ARBA" id="ARBA00022741"/>
    </source>
</evidence>
<keyword evidence="10" id="KW-0418">Kinase</keyword>
<reference evidence="10 11" key="1">
    <citation type="journal article" date="2021" name="MBio">
        <title>A New Model Trypanosomatid, Novymonas esmeraldas: Genomic Perception of Its 'Candidatus Pandoraea novymonadis' Endosymbiont.</title>
        <authorList>
            <person name="Zakharova A."/>
            <person name="Saura A."/>
            <person name="Butenko A."/>
            <person name="Podesvova L."/>
            <person name="Warmusova S."/>
            <person name="Kostygov A.Y."/>
            <person name="Nenarokova A."/>
            <person name="Lukes J."/>
            <person name="Opperdoes F.R."/>
            <person name="Yurchenko V."/>
        </authorList>
    </citation>
    <scope>NUCLEOTIDE SEQUENCE [LARGE SCALE GENOMIC DNA]</scope>
    <source>
        <strain evidence="10 11">E262AT.01</strain>
    </source>
</reference>
<dbReference type="GO" id="GO:0016779">
    <property type="term" value="F:nucleotidyltransferase activity"/>
    <property type="evidence" value="ECO:0007669"/>
    <property type="project" value="UniProtKB-KW"/>
</dbReference>
<feature type="domain" description="Riboflavin kinase" evidence="9">
    <location>
        <begin position="2"/>
        <end position="151"/>
    </location>
</feature>
<keyword evidence="4" id="KW-0288">FMN</keyword>
<dbReference type="GO" id="GO:0008531">
    <property type="term" value="F:riboflavin kinase activity"/>
    <property type="evidence" value="ECO:0007669"/>
    <property type="project" value="UniProtKB-EC"/>
</dbReference>
<dbReference type="EC" id="2.7.1.26" evidence="2"/>
<dbReference type="PANTHER" id="PTHR22749:SF6">
    <property type="entry name" value="RIBOFLAVIN KINASE"/>
    <property type="match status" value="1"/>
</dbReference>
<evidence type="ECO:0000256" key="3">
    <source>
        <dbReference type="ARBA" id="ARBA00022630"/>
    </source>
</evidence>
<dbReference type="AlphaFoldDB" id="A0AAW0F515"/>
<keyword evidence="7" id="KW-0067">ATP-binding</keyword>
<dbReference type="Gene3D" id="2.40.30.30">
    <property type="entry name" value="Riboflavin kinase-like"/>
    <property type="match status" value="1"/>
</dbReference>
<dbReference type="SMART" id="SM00904">
    <property type="entry name" value="Flavokinase"/>
    <property type="match status" value="1"/>
</dbReference>
<keyword evidence="3" id="KW-0285">Flavoprotein</keyword>
<dbReference type="InterPro" id="IPR023465">
    <property type="entry name" value="Riboflavin_kinase_dom_sf"/>
</dbReference>
<keyword evidence="10" id="KW-0548">Nucleotidyltransferase</keyword>
<keyword evidence="5" id="KW-0808">Transferase</keyword>
<protein>
    <recommendedName>
        <fullName evidence="2">riboflavin kinase</fullName>
        <ecNumber evidence="2">2.7.1.26</ecNumber>
    </recommendedName>
</protein>
<evidence type="ECO:0000256" key="7">
    <source>
        <dbReference type="ARBA" id="ARBA00022840"/>
    </source>
</evidence>
<comment type="pathway">
    <text evidence="1">Cofactor biosynthesis; FMN biosynthesis; FMN from riboflavin (ATP route): step 1/1.</text>
</comment>
<sequence>MADMEPWFLRGTVIHGFGRGGTQLGYPTANMELSEAAIAFLKPYDNRVLWGWGCVEAAAESDAAAARAGDASPEPLGPFPFVMSIGNNPQFKNVDISAEVYFLHTFDGDFYGRVVRILTLESIREQSAFTTLEELIKTIDGDVAFAKEHLLRSEWAHYQQHAIVDPSAPPPQRGSDASLPSFGFVGK</sequence>
<evidence type="ECO:0000256" key="1">
    <source>
        <dbReference type="ARBA" id="ARBA00005201"/>
    </source>
</evidence>
<organism evidence="10 11">
    <name type="scientific">Novymonas esmeraldas</name>
    <dbReference type="NCBI Taxonomy" id="1808958"/>
    <lineage>
        <taxon>Eukaryota</taxon>
        <taxon>Discoba</taxon>
        <taxon>Euglenozoa</taxon>
        <taxon>Kinetoplastea</taxon>
        <taxon>Metakinetoplastina</taxon>
        <taxon>Trypanosomatida</taxon>
        <taxon>Trypanosomatidae</taxon>
        <taxon>Novymonas</taxon>
    </lineage>
</organism>
<dbReference type="SUPFAM" id="SSF82114">
    <property type="entry name" value="Riboflavin kinase-like"/>
    <property type="match status" value="1"/>
</dbReference>
<dbReference type="GO" id="GO:0005524">
    <property type="term" value="F:ATP binding"/>
    <property type="evidence" value="ECO:0007669"/>
    <property type="project" value="UniProtKB-KW"/>
</dbReference>
<gene>
    <name evidence="10" type="ORF">NESM_000190400</name>
</gene>
<evidence type="ECO:0000259" key="9">
    <source>
        <dbReference type="SMART" id="SM00904"/>
    </source>
</evidence>
<proteinExistence type="predicted"/>
<feature type="region of interest" description="Disordered" evidence="8">
    <location>
        <begin position="164"/>
        <end position="187"/>
    </location>
</feature>
<dbReference type="InterPro" id="IPR023468">
    <property type="entry name" value="Riboflavin_kinase"/>
</dbReference>
<dbReference type="Proteomes" id="UP001430356">
    <property type="component" value="Unassembled WGS sequence"/>
</dbReference>
<evidence type="ECO:0000313" key="11">
    <source>
        <dbReference type="Proteomes" id="UP001430356"/>
    </source>
</evidence>
<keyword evidence="6" id="KW-0547">Nucleotide-binding</keyword>
<keyword evidence="11" id="KW-1185">Reference proteome</keyword>
<dbReference type="GO" id="GO:0009398">
    <property type="term" value="P:FMN biosynthetic process"/>
    <property type="evidence" value="ECO:0007669"/>
    <property type="project" value="TreeGrafter"/>
</dbReference>
<evidence type="ECO:0000256" key="5">
    <source>
        <dbReference type="ARBA" id="ARBA00022679"/>
    </source>
</evidence>
<dbReference type="InterPro" id="IPR015865">
    <property type="entry name" value="Riboflavin_kinase_bac/euk"/>
</dbReference>
<comment type="caution">
    <text evidence="10">The sequence shown here is derived from an EMBL/GenBank/DDBJ whole genome shotgun (WGS) entry which is preliminary data.</text>
</comment>
<dbReference type="GO" id="GO:0009231">
    <property type="term" value="P:riboflavin biosynthetic process"/>
    <property type="evidence" value="ECO:0007669"/>
    <property type="project" value="InterPro"/>
</dbReference>
<accession>A0AAW0F515</accession>
<evidence type="ECO:0000256" key="8">
    <source>
        <dbReference type="SAM" id="MobiDB-lite"/>
    </source>
</evidence>
<dbReference type="Pfam" id="PF01687">
    <property type="entry name" value="Flavokinase"/>
    <property type="match status" value="1"/>
</dbReference>
<dbReference type="EMBL" id="JAECZO010000013">
    <property type="protein sequence ID" value="KAK7201285.1"/>
    <property type="molecule type" value="Genomic_DNA"/>
</dbReference>
<evidence type="ECO:0000256" key="4">
    <source>
        <dbReference type="ARBA" id="ARBA00022643"/>
    </source>
</evidence>
<evidence type="ECO:0000313" key="10">
    <source>
        <dbReference type="EMBL" id="KAK7201285.1"/>
    </source>
</evidence>
<dbReference type="PANTHER" id="PTHR22749">
    <property type="entry name" value="RIBOFLAVIN KINASE/FMN ADENYLYLTRANSFERASE"/>
    <property type="match status" value="1"/>
</dbReference>
<evidence type="ECO:0000256" key="2">
    <source>
        <dbReference type="ARBA" id="ARBA00012105"/>
    </source>
</evidence>